<dbReference type="SMART" id="SM00996">
    <property type="entry name" value="AdoHcyase"/>
    <property type="match status" value="1"/>
</dbReference>
<sequence length="410" mass="44927">MTITSLTPQTSAKIDCEIADITLAPQGRKRIDWARAHMPIMRNIIARFEKEQPFKGLTIGICLHVEAKTGVWLEALTKGGATVAITGSPGTTQDETVAAIVEDYGVHVYSQRNETFADHLRYCQKVLDHQPDIISDNGADLHELLFTLPQNQHLITSLLGATEETTTGANRLREDFKSDKFATLIINDTQAKRIIENRYGVGSSVVDGIMRATNVMLHGKKVVVIGYGYCGSGTAQRLRGMGAHVTVVEQNPLTRLEAHMEGFYTASLEDALPNADMVITITGRDNVLDKQHFELMADNVIIANAGHFQREINLPALAQLADSTDPIRQHVKGYRVNGKTLFVLSDANLVNLAAGDGNPIEIMDLGLALQSLSLERIALNAKSLTPTPQPVPYDIELDVAALACQYWINH</sequence>
<keyword evidence="2" id="KW-0554">One-carbon metabolism</keyword>
<dbReference type="GO" id="GO:0033353">
    <property type="term" value="P:S-adenosylmethionine cycle"/>
    <property type="evidence" value="ECO:0007669"/>
    <property type="project" value="TreeGrafter"/>
</dbReference>
<dbReference type="SUPFAM" id="SSF51735">
    <property type="entry name" value="NAD(P)-binding Rossmann-fold domains"/>
    <property type="match status" value="1"/>
</dbReference>
<dbReference type="Proteomes" id="UP001271263">
    <property type="component" value="Unassembled WGS sequence"/>
</dbReference>
<feature type="binding site" evidence="4">
    <location>
        <position position="249"/>
    </location>
    <ligand>
        <name>NAD(+)</name>
        <dbReference type="ChEBI" id="CHEBI:57540"/>
    </ligand>
</feature>
<dbReference type="EMBL" id="JAPMLD010000007">
    <property type="protein sequence ID" value="MDW4825535.1"/>
    <property type="molecule type" value="Genomic_DNA"/>
</dbReference>
<comment type="caution">
    <text evidence="6">The sequence shown here is derived from an EMBL/GenBank/DDBJ whole genome shotgun (WGS) entry which is preliminary data.</text>
</comment>
<dbReference type="Gene3D" id="3.40.50.1480">
    <property type="entry name" value="Adenosylhomocysteinase-like"/>
    <property type="match status" value="1"/>
</dbReference>
<keyword evidence="6" id="KW-0378">Hydrolase</keyword>
<dbReference type="Pfam" id="PF00670">
    <property type="entry name" value="AdoHcyase_NAD"/>
    <property type="match status" value="1"/>
</dbReference>
<feature type="binding site" evidence="4">
    <location>
        <begin position="165"/>
        <end position="167"/>
    </location>
    <ligand>
        <name>NAD(+)</name>
        <dbReference type="ChEBI" id="CHEBI:57540"/>
    </ligand>
</feature>
<keyword evidence="3 4" id="KW-0520">NAD</keyword>
<evidence type="ECO:0000313" key="6">
    <source>
        <dbReference type="EMBL" id="MDR8522543.1"/>
    </source>
</evidence>
<proteinExistence type="inferred from homology"/>
<reference evidence="6" key="2">
    <citation type="submission" date="2022-11" db="EMBL/GenBank/DDBJ databases">
        <title>Prophages regulate Shewanella fidelis motility and biofilm formation: implications for gut colonization dynamics in Ciona robusta.</title>
        <authorList>
            <person name="Natarajan O."/>
            <person name="Gibboney S.L."/>
            <person name="Young M.N."/>
            <person name="Lim S.J."/>
            <person name="Pluta N."/>
            <person name="Atkinson C.G.F."/>
            <person name="Leigh B.A."/>
            <person name="Liberti A."/>
            <person name="Kees E."/>
            <person name="Breitbart M."/>
            <person name="Gralnick J."/>
            <person name="Dishaw L.J."/>
        </authorList>
    </citation>
    <scope>NUCLEOTIDE SEQUENCE</scope>
    <source>
        <strain evidence="6">3313</strain>
    </source>
</reference>
<evidence type="ECO:0000256" key="3">
    <source>
        <dbReference type="ARBA" id="ARBA00023027"/>
    </source>
</evidence>
<evidence type="ECO:0000313" key="7">
    <source>
        <dbReference type="EMBL" id="MDW4825535.1"/>
    </source>
</evidence>
<dbReference type="RefSeq" id="WP_108945578.1">
    <property type="nucleotide sequence ID" value="NZ_JAPMLA010000007.1"/>
</dbReference>
<dbReference type="InterPro" id="IPR042172">
    <property type="entry name" value="Adenosylhomocyst_ase-like_sf"/>
</dbReference>
<evidence type="ECO:0000256" key="4">
    <source>
        <dbReference type="PIRSR" id="PIRSR001109-2"/>
    </source>
</evidence>
<name>A0AAW8NKW5_9GAMM</name>
<organism evidence="6 8">
    <name type="scientific">Shewanella fidelis</name>
    <dbReference type="NCBI Taxonomy" id="173509"/>
    <lineage>
        <taxon>Bacteria</taxon>
        <taxon>Pseudomonadati</taxon>
        <taxon>Pseudomonadota</taxon>
        <taxon>Gammaproteobacteria</taxon>
        <taxon>Alteromonadales</taxon>
        <taxon>Shewanellaceae</taxon>
        <taxon>Shewanella</taxon>
    </lineage>
</organism>
<dbReference type="GO" id="GO:0004013">
    <property type="term" value="F:adenosylhomocysteinase activity"/>
    <property type="evidence" value="ECO:0007669"/>
    <property type="project" value="UniProtKB-EC"/>
</dbReference>
<feature type="binding site" evidence="4">
    <location>
        <position position="351"/>
    </location>
    <ligand>
        <name>NAD(+)</name>
        <dbReference type="ChEBI" id="CHEBI:57540"/>
    </ligand>
</feature>
<comment type="cofactor">
    <cofactor evidence="4">
        <name>NAD(+)</name>
        <dbReference type="ChEBI" id="CHEBI:57540"/>
    </cofactor>
    <text evidence="4">Binds 1 NAD(+) per subunit.</text>
</comment>
<dbReference type="InterPro" id="IPR036291">
    <property type="entry name" value="NAD(P)-bd_dom_sf"/>
</dbReference>
<protein>
    <submittedName>
        <fullName evidence="6">Adenosylhomocysteinase</fullName>
        <ecNumber evidence="6">3.13.2.1</ecNumber>
    </submittedName>
</protein>
<dbReference type="EC" id="3.13.2.1" evidence="6"/>
<feature type="domain" description="S-adenosyl-L-homocysteine hydrolase NAD binding" evidence="5">
    <location>
        <begin position="197"/>
        <end position="357"/>
    </location>
</feature>
<dbReference type="GO" id="GO:0006730">
    <property type="term" value="P:one-carbon metabolic process"/>
    <property type="evidence" value="ECO:0007669"/>
    <property type="project" value="UniProtKB-KW"/>
</dbReference>
<evidence type="ECO:0000313" key="9">
    <source>
        <dbReference type="Proteomes" id="UP001271263"/>
    </source>
</evidence>
<evidence type="ECO:0000259" key="5">
    <source>
        <dbReference type="SMART" id="SM00997"/>
    </source>
</evidence>
<dbReference type="AlphaFoldDB" id="A0AAW8NKW5"/>
<dbReference type="GO" id="GO:0005829">
    <property type="term" value="C:cytosol"/>
    <property type="evidence" value="ECO:0007669"/>
    <property type="project" value="TreeGrafter"/>
</dbReference>
<evidence type="ECO:0000313" key="8">
    <source>
        <dbReference type="Proteomes" id="UP001259340"/>
    </source>
</evidence>
<evidence type="ECO:0000256" key="1">
    <source>
        <dbReference type="ARBA" id="ARBA00007122"/>
    </source>
</evidence>
<dbReference type="InterPro" id="IPR015878">
    <property type="entry name" value="Ado_hCys_hydrolase_NAD-bd"/>
</dbReference>
<gene>
    <name evidence="6" type="ORF">OS133_02375</name>
    <name evidence="7" type="ORF">OS134_15810</name>
</gene>
<comment type="similarity">
    <text evidence="1">Belongs to the adenosylhomocysteinase family.</text>
</comment>
<dbReference type="Proteomes" id="UP001259340">
    <property type="component" value="Unassembled WGS sequence"/>
</dbReference>
<dbReference type="InterPro" id="IPR000043">
    <property type="entry name" value="Adenosylhomocysteinase-like"/>
</dbReference>
<keyword evidence="9" id="KW-1185">Reference proteome</keyword>
<accession>A0AAW8NKW5</accession>
<dbReference type="PANTHER" id="PTHR23420">
    <property type="entry name" value="ADENOSYLHOMOCYSTEINASE"/>
    <property type="match status" value="1"/>
</dbReference>
<dbReference type="SUPFAM" id="SSF52283">
    <property type="entry name" value="Formate/glycerate dehydrogenase catalytic domain-like"/>
    <property type="match status" value="1"/>
</dbReference>
<dbReference type="NCBIfam" id="NF004005">
    <property type="entry name" value="PRK05476.2-3"/>
    <property type="match status" value="1"/>
</dbReference>
<reference evidence="7 9" key="1">
    <citation type="journal article" date="2022" name="bioRxiv">
        <title>Prophages regulate Shewanella fidelis 3313 motility and biofilm formation: implications for gut colonization dynamics in Ciona robusta.</title>
        <authorList>
            <person name="Natarajan O."/>
            <person name="Gibboney S.L."/>
            <person name="Young M.N."/>
            <person name="Lim S.J."/>
            <person name="Pluta N."/>
            <person name="Atkinson C.G."/>
            <person name="Leigh B.A."/>
            <person name="Liberti A."/>
            <person name="Kees E.D."/>
            <person name="Breitbart M."/>
            <person name="Gralnick J.A."/>
            <person name="Dishaw L.J."/>
        </authorList>
    </citation>
    <scope>NUCLEOTIDE SEQUENCE [LARGE SCALE GENOMIC DNA]</scope>
    <source>
        <strain evidence="7 9">JG4066</strain>
    </source>
</reference>
<feature type="binding site" evidence="4">
    <location>
        <begin position="228"/>
        <end position="233"/>
    </location>
    <ligand>
        <name>NAD(+)</name>
        <dbReference type="ChEBI" id="CHEBI:57540"/>
    </ligand>
</feature>
<dbReference type="PANTHER" id="PTHR23420:SF0">
    <property type="entry name" value="ADENOSYLHOMOCYSTEINASE"/>
    <property type="match status" value="1"/>
</dbReference>
<dbReference type="SMART" id="SM00997">
    <property type="entry name" value="AdoHcyase_NAD"/>
    <property type="match status" value="1"/>
</dbReference>
<dbReference type="PIRSF" id="PIRSF001109">
    <property type="entry name" value="Ad_hcy_hydrolase"/>
    <property type="match status" value="1"/>
</dbReference>
<evidence type="ECO:0000256" key="2">
    <source>
        <dbReference type="ARBA" id="ARBA00022563"/>
    </source>
</evidence>
<dbReference type="EMBL" id="JAPMLE010000001">
    <property type="protein sequence ID" value="MDR8522543.1"/>
    <property type="molecule type" value="Genomic_DNA"/>
</dbReference>
<feature type="binding site" evidence="4">
    <location>
        <begin position="305"/>
        <end position="307"/>
    </location>
    <ligand>
        <name>NAD(+)</name>
        <dbReference type="ChEBI" id="CHEBI:57540"/>
    </ligand>
</feature>
<dbReference type="Gene3D" id="3.40.50.720">
    <property type="entry name" value="NAD(P)-binding Rossmann-like Domain"/>
    <property type="match status" value="1"/>
</dbReference>